<dbReference type="Proteomes" id="UP000029723">
    <property type="component" value="Unassembled WGS sequence"/>
</dbReference>
<dbReference type="OrthoDB" id="1078822at2"/>
<sequence length="381" mass="43328">MAIIKCPECGHQISDRAPICPSCGVKIANQITTCPQCGEVFFKDLRRCPRCQHLNMDYQNGISQSEEEETTPTDNPTSLSENGEQPSPKQPNKKKKTTSLLIGFFIAIAICCGGYYFYSQAQHNQEKEAYAFALASSDPIVLQDYLDRFKNAPTAHRDSILSHLSALQSMDREWTDALVSNSKTALQNYIDQHPDSPHKAEALRKIDSIDWVSVSMAHTLDAYQVYLEDHPNGAYVDMAKDGIKRINAATVQPEERAMISNLFRQYFQYIDQKDAEGLSSLMNPIISSFLGKSDANKNDVVLFLHKLYREDVASMNWHLLNDFKIEKKEIGDEEYEYSVNFSVNQDIEKVDNTQTSNHYRVKAKVNPDDKITEFNMTRIIQ</sequence>
<dbReference type="InterPro" id="IPR059113">
    <property type="entry name" value="Znf_ribbon"/>
</dbReference>
<dbReference type="AlphaFoldDB" id="A0A098YUG7"/>
<feature type="region of interest" description="Disordered" evidence="1">
    <location>
        <begin position="62"/>
        <end position="94"/>
    </location>
</feature>
<comment type="caution">
    <text evidence="4">The sequence shown here is derived from an EMBL/GenBank/DDBJ whole genome shotgun (WGS) entry which is preliminary data.</text>
</comment>
<evidence type="ECO:0000259" key="3">
    <source>
        <dbReference type="Pfam" id="PF13248"/>
    </source>
</evidence>
<dbReference type="EMBL" id="JRPQ01000075">
    <property type="protein sequence ID" value="KGI22263.1"/>
    <property type="molecule type" value="Genomic_DNA"/>
</dbReference>
<keyword evidence="2" id="KW-0472">Membrane</keyword>
<name>A0A098YUG7_9BACT</name>
<protein>
    <submittedName>
        <fullName evidence="4">Viral beta C/D like family protein</fullName>
    </submittedName>
</protein>
<organism evidence="4 5">
    <name type="scientific">Hoylesella timonensis S9-PR14</name>
    <dbReference type="NCBI Taxonomy" id="1401062"/>
    <lineage>
        <taxon>Bacteria</taxon>
        <taxon>Pseudomonadati</taxon>
        <taxon>Bacteroidota</taxon>
        <taxon>Bacteroidia</taxon>
        <taxon>Bacteroidales</taxon>
        <taxon>Prevotellaceae</taxon>
        <taxon>Hoylesella</taxon>
    </lineage>
</organism>
<keyword evidence="2" id="KW-1133">Transmembrane helix</keyword>
<dbReference type="Pfam" id="PF13248">
    <property type="entry name" value="Zn_ribbon_3"/>
    <property type="match status" value="1"/>
</dbReference>
<feature type="domain" description="Putative zinc-ribbon" evidence="3">
    <location>
        <begin position="4"/>
        <end position="27"/>
    </location>
</feature>
<evidence type="ECO:0000313" key="5">
    <source>
        <dbReference type="Proteomes" id="UP000029723"/>
    </source>
</evidence>
<dbReference type="InterPro" id="IPR011990">
    <property type="entry name" value="TPR-like_helical_dom_sf"/>
</dbReference>
<feature type="transmembrane region" description="Helical" evidence="2">
    <location>
        <begin position="99"/>
        <end position="118"/>
    </location>
</feature>
<evidence type="ECO:0000313" key="4">
    <source>
        <dbReference type="EMBL" id="KGI22263.1"/>
    </source>
</evidence>
<keyword evidence="2" id="KW-0812">Transmembrane</keyword>
<dbReference type="Gene3D" id="1.25.40.10">
    <property type="entry name" value="Tetratricopeptide repeat domain"/>
    <property type="match status" value="1"/>
</dbReference>
<accession>A0A098YUG7</accession>
<evidence type="ECO:0000256" key="2">
    <source>
        <dbReference type="SAM" id="Phobius"/>
    </source>
</evidence>
<proteinExistence type="predicted"/>
<dbReference type="RefSeq" id="WP_036926999.1">
    <property type="nucleotide sequence ID" value="NZ_JRPQ01000075.1"/>
</dbReference>
<evidence type="ECO:0000256" key="1">
    <source>
        <dbReference type="SAM" id="MobiDB-lite"/>
    </source>
</evidence>
<gene>
    <name evidence="4" type="ORF">HMPREF9304_05200</name>
</gene>
<reference evidence="4 5" key="1">
    <citation type="submission" date="2014-07" db="EMBL/GenBank/DDBJ databases">
        <authorList>
            <person name="McCorrison J."/>
            <person name="Sanka R."/>
            <person name="Torralba M."/>
            <person name="Gillis M."/>
            <person name="Haft D.H."/>
            <person name="Methe B."/>
            <person name="Sutton G."/>
            <person name="Nelson K.E."/>
        </authorList>
    </citation>
    <scope>NUCLEOTIDE SEQUENCE [LARGE SCALE GENOMIC DNA]</scope>
    <source>
        <strain evidence="4 5">S9-PR14</strain>
    </source>
</reference>